<comment type="caution">
    <text evidence="1">The sequence shown here is derived from an EMBL/GenBank/DDBJ whole genome shotgun (WGS) entry which is preliminary data.</text>
</comment>
<accession>A0ACC6AD01</accession>
<organism evidence="1 2">
    <name type="scientific">Bacillus cytotoxicus</name>
    <dbReference type="NCBI Taxonomy" id="580165"/>
    <lineage>
        <taxon>Bacteria</taxon>
        <taxon>Bacillati</taxon>
        <taxon>Bacillota</taxon>
        <taxon>Bacilli</taxon>
        <taxon>Bacillales</taxon>
        <taxon>Bacillaceae</taxon>
        <taxon>Bacillus</taxon>
        <taxon>Bacillus cereus group</taxon>
    </lineage>
</organism>
<evidence type="ECO:0000313" key="2">
    <source>
        <dbReference type="Proteomes" id="UP001202289"/>
    </source>
</evidence>
<dbReference type="EMBL" id="JAMBOP010000046">
    <property type="protein sequence ID" value="MCM3738480.1"/>
    <property type="molecule type" value="Genomic_DNA"/>
</dbReference>
<evidence type="ECO:0000313" key="1">
    <source>
        <dbReference type="EMBL" id="MCM3738480.1"/>
    </source>
</evidence>
<keyword evidence="2" id="KW-1185">Reference proteome</keyword>
<gene>
    <name evidence="1" type="ORF">M3215_22535</name>
</gene>
<reference evidence="1" key="1">
    <citation type="submission" date="2022-05" db="EMBL/GenBank/DDBJ databases">
        <title>Comparative Genomics of Spacecraft Associated Microbes.</title>
        <authorList>
            <person name="Tran M.T."/>
            <person name="Wright A."/>
            <person name="Seuylemezian A."/>
            <person name="Eisen J."/>
            <person name="Coil D."/>
        </authorList>
    </citation>
    <scope>NUCLEOTIDE SEQUENCE</scope>
    <source>
        <strain evidence="1">FAIRING 10M-2.2</strain>
    </source>
</reference>
<proteinExistence type="predicted"/>
<protein>
    <submittedName>
        <fullName evidence="1">Ester cyclase</fullName>
    </submittedName>
</protein>
<dbReference type="Proteomes" id="UP001202289">
    <property type="component" value="Unassembled WGS sequence"/>
</dbReference>
<sequence length="38" mass="4153">MRFSGTTVFKLENGKIKEELGQEEALTALQNLGLVASE</sequence>
<name>A0ACC6AD01_9BACI</name>